<name>A0A8T0U731_PANVG</name>
<feature type="binding site" evidence="8">
    <location>
        <position position="329"/>
    </location>
    <ligand>
        <name>Zn(2+)</name>
        <dbReference type="ChEBI" id="CHEBI:29105"/>
        <label>2</label>
        <note>catalytic</note>
    </ligand>
</feature>
<feature type="binding site" evidence="8">
    <location>
        <position position="268"/>
    </location>
    <ligand>
        <name>Zn(2+)</name>
        <dbReference type="ChEBI" id="CHEBI:29105"/>
        <label>1</label>
    </ligand>
</feature>
<dbReference type="PRINTS" id="PR00138">
    <property type="entry name" value="MATRIXIN"/>
</dbReference>
<keyword evidence="8" id="KW-0106">Calcium</keyword>
<dbReference type="SMART" id="SM00235">
    <property type="entry name" value="ZnMc"/>
    <property type="match status" value="1"/>
</dbReference>
<evidence type="ECO:0000256" key="6">
    <source>
        <dbReference type="ARBA" id="ARBA00023049"/>
    </source>
</evidence>
<evidence type="ECO:0000256" key="1">
    <source>
        <dbReference type="ARBA" id="ARBA00009614"/>
    </source>
</evidence>
<dbReference type="GO" id="GO:0031012">
    <property type="term" value="C:extracellular matrix"/>
    <property type="evidence" value="ECO:0007669"/>
    <property type="project" value="InterPro"/>
</dbReference>
<evidence type="ECO:0000256" key="2">
    <source>
        <dbReference type="ARBA" id="ARBA00022670"/>
    </source>
</evidence>
<feature type="binding site" description="in inhibited form" evidence="8">
    <location>
        <position position="171"/>
    </location>
    <ligand>
        <name>Zn(2+)</name>
        <dbReference type="ChEBI" id="CHEBI:29105"/>
        <label>2</label>
        <note>catalytic</note>
    </ligand>
</feature>
<protein>
    <recommendedName>
        <fullName evidence="9">Peptidase metallopeptidase domain-containing protein</fullName>
    </recommendedName>
</protein>
<comment type="cofactor">
    <cofactor evidence="8">
        <name>Zn(2+)</name>
        <dbReference type="ChEBI" id="CHEBI:29105"/>
    </cofactor>
    <text evidence="8">Binds 2 Zn(2+) ions per subunit.</text>
</comment>
<evidence type="ECO:0000256" key="4">
    <source>
        <dbReference type="ARBA" id="ARBA00022801"/>
    </source>
</evidence>
<feature type="binding site" evidence="8">
    <location>
        <position position="258"/>
    </location>
    <ligand>
        <name>Ca(2+)</name>
        <dbReference type="ChEBI" id="CHEBI:29108"/>
        <label>2</label>
    </ligand>
</feature>
<comment type="cofactor">
    <cofactor evidence="8">
        <name>Ca(2+)</name>
        <dbReference type="ChEBI" id="CHEBI:29108"/>
    </cofactor>
    <text evidence="8">Can bind about 5 Ca(2+) ions per subunit.</text>
</comment>
<feature type="binding site" evidence="8">
    <location>
        <position position="319"/>
    </location>
    <ligand>
        <name>Zn(2+)</name>
        <dbReference type="ChEBI" id="CHEBI:29105"/>
        <label>2</label>
        <note>catalytic</note>
    </ligand>
</feature>
<dbReference type="SUPFAM" id="SSF47090">
    <property type="entry name" value="PGBD-like"/>
    <property type="match status" value="1"/>
</dbReference>
<dbReference type="Proteomes" id="UP000823388">
    <property type="component" value="Chromosome 3N"/>
</dbReference>
<dbReference type="InterPro" id="IPR036365">
    <property type="entry name" value="PGBD-like_sf"/>
</dbReference>
<dbReference type="InterPro" id="IPR006026">
    <property type="entry name" value="Peptidase_Metallo"/>
</dbReference>
<evidence type="ECO:0000259" key="9">
    <source>
        <dbReference type="SMART" id="SM00235"/>
    </source>
</evidence>
<keyword evidence="2" id="KW-0645">Protease</keyword>
<comment type="similarity">
    <text evidence="1">Belongs to the peptidase M10A family. Matrix metalloproteinases (MMPs) subfamily.</text>
</comment>
<organism evidence="10 11">
    <name type="scientific">Panicum virgatum</name>
    <name type="common">Blackwell switchgrass</name>
    <dbReference type="NCBI Taxonomy" id="38727"/>
    <lineage>
        <taxon>Eukaryota</taxon>
        <taxon>Viridiplantae</taxon>
        <taxon>Streptophyta</taxon>
        <taxon>Embryophyta</taxon>
        <taxon>Tracheophyta</taxon>
        <taxon>Spermatophyta</taxon>
        <taxon>Magnoliopsida</taxon>
        <taxon>Liliopsida</taxon>
        <taxon>Poales</taxon>
        <taxon>Poaceae</taxon>
        <taxon>PACMAD clade</taxon>
        <taxon>Panicoideae</taxon>
        <taxon>Panicodae</taxon>
        <taxon>Paniceae</taxon>
        <taxon>Panicinae</taxon>
        <taxon>Panicum</taxon>
        <taxon>Panicum sect. Hiantes</taxon>
    </lineage>
</organism>
<dbReference type="SUPFAM" id="SSF55486">
    <property type="entry name" value="Metalloproteases ('zincins'), catalytic domain"/>
    <property type="match status" value="1"/>
</dbReference>
<proteinExistence type="inferred from homology"/>
<feature type="domain" description="Peptidase metallopeptidase" evidence="9">
    <location>
        <begin position="195"/>
        <end position="364"/>
    </location>
</feature>
<feature type="binding site" evidence="8">
    <location>
        <position position="276"/>
    </location>
    <ligand>
        <name>Ca(2+)</name>
        <dbReference type="ChEBI" id="CHEBI:29108"/>
        <label>3</label>
    </ligand>
</feature>
<dbReference type="GO" id="GO:0004222">
    <property type="term" value="F:metalloendopeptidase activity"/>
    <property type="evidence" value="ECO:0007669"/>
    <property type="project" value="InterPro"/>
</dbReference>
<dbReference type="GO" id="GO:0030574">
    <property type="term" value="P:collagen catabolic process"/>
    <property type="evidence" value="ECO:0007669"/>
    <property type="project" value="TreeGrafter"/>
</dbReference>
<dbReference type="GO" id="GO:0006508">
    <property type="term" value="P:proteolysis"/>
    <property type="evidence" value="ECO:0007669"/>
    <property type="project" value="UniProtKB-KW"/>
</dbReference>
<dbReference type="InterPro" id="IPR021190">
    <property type="entry name" value="Pept_M10A"/>
</dbReference>
<dbReference type="InterPro" id="IPR033739">
    <property type="entry name" value="M10A_MMP"/>
</dbReference>
<evidence type="ECO:0000256" key="8">
    <source>
        <dbReference type="PIRSR" id="PIRSR621190-2"/>
    </source>
</evidence>
<dbReference type="Pfam" id="PF00413">
    <property type="entry name" value="Peptidase_M10"/>
    <property type="match status" value="1"/>
</dbReference>
<comment type="caution">
    <text evidence="10">The sequence shown here is derived from an EMBL/GenBank/DDBJ whole genome shotgun (WGS) entry which is preliminary data.</text>
</comment>
<keyword evidence="4" id="KW-0378">Hydrolase</keyword>
<dbReference type="InterPro" id="IPR002477">
    <property type="entry name" value="Peptidoglycan-bd-like"/>
</dbReference>
<dbReference type="PANTHER" id="PTHR10201">
    <property type="entry name" value="MATRIX METALLOPROTEINASE"/>
    <property type="match status" value="1"/>
</dbReference>
<feature type="binding site" evidence="8">
    <location>
        <position position="270"/>
    </location>
    <ligand>
        <name>Zn(2+)</name>
        <dbReference type="ChEBI" id="CHEBI:29105"/>
        <label>1</label>
    </ligand>
</feature>
<evidence type="ECO:0000256" key="7">
    <source>
        <dbReference type="PIRSR" id="PIRSR621190-1"/>
    </source>
</evidence>
<keyword evidence="5 8" id="KW-0862">Zinc</keyword>
<feature type="active site" evidence="7">
    <location>
        <position position="320"/>
    </location>
</feature>
<feature type="binding site" evidence="8">
    <location>
        <position position="293"/>
    </location>
    <ligand>
        <name>Zn(2+)</name>
        <dbReference type="ChEBI" id="CHEBI:29105"/>
        <label>1</label>
    </ligand>
</feature>
<keyword evidence="11" id="KW-1185">Reference proteome</keyword>
<keyword evidence="6" id="KW-0482">Metalloprotease</keyword>
<dbReference type="InterPro" id="IPR001818">
    <property type="entry name" value="Pept_M10_metallopeptidase"/>
</dbReference>
<gene>
    <name evidence="10" type="ORF">PVAP13_3NG258169</name>
</gene>
<sequence>MVINEPRTFDGAIEAKQLVDCALTTASRANENKPTATPPQHLAPMLPWRRAAACLLLVALLVGILSCRHVANAARPAPAAAAVLHRHPGGAAPLRSLKHLQGAGRGSRVAGLAELKKHLAWFGYLRPGAEHDDAFDDRMEAAVKRYQSRFGLPVTGRLDPATLGLITSPRCGVSDGRVSVVMSDSAASRFTFLDGEPRWAGSGPLVLTYSVSSSAATVGYLPPEAVRAAFRSAFARWAKVIPVEFVEIDEDYSYHKADIRVSFYEGDHGDGSPFDGEEGVVAHAYGPKDGQVHFDAAERWTLDVDSETEAIDLESVATHEIGHTLGLGHSSSPEAVMYPYINFGERKVELSIDDIEGVQLLYGSNPRFRHEQQDPSPSVSPGRSSWLGSISFVWVVLVMLVTHL</sequence>
<dbReference type="Pfam" id="PF01471">
    <property type="entry name" value="PG_binding_1"/>
    <property type="match status" value="1"/>
</dbReference>
<keyword evidence="3 8" id="KW-0479">Metal-binding</keyword>
<dbReference type="Gene3D" id="3.40.390.10">
    <property type="entry name" value="Collagenase (Catalytic Domain)"/>
    <property type="match status" value="1"/>
</dbReference>
<feature type="binding site" evidence="8">
    <location>
        <position position="298"/>
    </location>
    <ligand>
        <name>Ca(2+)</name>
        <dbReference type="ChEBI" id="CHEBI:29108"/>
        <label>3</label>
    </ligand>
</feature>
<dbReference type="EMBL" id="CM029042">
    <property type="protein sequence ID" value="KAG2618077.1"/>
    <property type="molecule type" value="Genomic_DNA"/>
</dbReference>
<feature type="binding site" evidence="8">
    <location>
        <position position="337"/>
    </location>
    <ligand>
        <name>Zn(2+)</name>
        <dbReference type="ChEBI" id="CHEBI:29105"/>
        <label>2</label>
        <note>catalytic</note>
    </ligand>
</feature>
<feature type="binding site" evidence="8">
    <location>
        <position position="298"/>
    </location>
    <ligand>
        <name>Ca(2+)</name>
        <dbReference type="ChEBI" id="CHEBI:29108"/>
        <label>1</label>
    </ligand>
</feature>
<dbReference type="AlphaFoldDB" id="A0A8T0U731"/>
<evidence type="ECO:0000256" key="5">
    <source>
        <dbReference type="ARBA" id="ARBA00022833"/>
    </source>
</evidence>
<dbReference type="GO" id="GO:0030198">
    <property type="term" value="P:extracellular matrix organization"/>
    <property type="evidence" value="ECO:0007669"/>
    <property type="project" value="TreeGrafter"/>
</dbReference>
<feature type="binding site" evidence="8">
    <location>
        <position position="283"/>
    </location>
    <ligand>
        <name>Zn(2+)</name>
        <dbReference type="ChEBI" id="CHEBI:29105"/>
        <label>1</label>
    </ligand>
</feature>
<evidence type="ECO:0000313" key="10">
    <source>
        <dbReference type="EMBL" id="KAG2618077.1"/>
    </source>
</evidence>
<reference evidence="10" key="1">
    <citation type="submission" date="2020-05" db="EMBL/GenBank/DDBJ databases">
        <title>WGS assembly of Panicum virgatum.</title>
        <authorList>
            <person name="Lovell J.T."/>
            <person name="Jenkins J."/>
            <person name="Shu S."/>
            <person name="Juenger T.E."/>
            <person name="Schmutz J."/>
        </authorList>
    </citation>
    <scope>NUCLEOTIDE SEQUENCE</scope>
    <source>
        <strain evidence="10">AP13</strain>
    </source>
</reference>
<dbReference type="PANTHER" id="PTHR10201:SF257">
    <property type="entry name" value="PEPTIDASE METALLOPEPTIDASE DOMAIN-CONTAINING PROTEIN"/>
    <property type="match status" value="1"/>
</dbReference>
<evidence type="ECO:0000313" key="11">
    <source>
        <dbReference type="Proteomes" id="UP000823388"/>
    </source>
</evidence>
<feature type="binding site" evidence="8">
    <location>
        <position position="275"/>
    </location>
    <ligand>
        <name>Ca(2+)</name>
        <dbReference type="ChEBI" id="CHEBI:29108"/>
        <label>3</label>
    </ligand>
</feature>
<accession>A0A8T0U731</accession>
<dbReference type="GO" id="GO:0008270">
    <property type="term" value="F:zinc ion binding"/>
    <property type="evidence" value="ECO:0007669"/>
    <property type="project" value="InterPro"/>
</dbReference>
<dbReference type="CDD" id="cd04278">
    <property type="entry name" value="ZnMc_MMP"/>
    <property type="match status" value="1"/>
</dbReference>
<evidence type="ECO:0000256" key="3">
    <source>
        <dbReference type="ARBA" id="ARBA00022723"/>
    </source>
</evidence>
<feature type="binding site" evidence="8">
    <location>
        <position position="295"/>
    </location>
    <ligand>
        <name>Ca(2+)</name>
        <dbReference type="ChEBI" id="CHEBI:29108"/>
        <label>3</label>
    </ligand>
</feature>
<dbReference type="InterPro" id="IPR024079">
    <property type="entry name" value="MetalloPept_cat_dom_sf"/>
</dbReference>
<feature type="binding site" evidence="8">
    <location>
        <position position="323"/>
    </location>
    <ligand>
        <name>Zn(2+)</name>
        <dbReference type="ChEBI" id="CHEBI:29105"/>
        <label>2</label>
        <note>catalytic</note>
    </ligand>
</feature>